<name>A0A433MTX4_9BURK</name>
<protein>
    <submittedName>
        <fullName evidence="1">Uncharacterized protein</fullName>
    </submittedName>
</protein>
<accession>A0A433MTX4</accession>
<dbReference type="EMBL" id="RXFT01000019">
    <property type="protein sequence ID" value="RUR71244.1"/>
    <property type="molecule type" value="Genomic_DNA"/>
</dbReference>
<dbReference type="RefSeq" id="WP_126025327.1">
    <property type="nucleotide sequence ID" value="NZ_RXFT01000019.1"/>
</dbReference>
<dbReference type="AlphaFoldDB" id="A0A433MTX4"/>
<comment type="caution">
    <text evidence="1">The sequence shown here is derived from an EMBL/GenBank/DDBJ whole genome shotgun (WGS) entry which is preliminary data.</text>
</comment>
<organism evidence="1 2">
    <name type="scientific">Variovorax guangxiensis</name>
    <dbReference type="NCBI Taxonomy" id="1775474"/>
    <lineage>
        <taxon>Bacteria</taxon>
        <taxon>Pseudomonadati</taxon>
        <taxon>Pseudomonadota</taxon>
        <taxon>Betaproteobacteria</taxon>
        <taxon>Burkholderiales</taxon>
        <taxon>Comamonadaceae</taxon>
        <taxon>Variovorax</taxon>
    </lineage>
</organism>
<gene>
    <name evidence="1" type="ORF">EJP67_29790</name>
</gene>
<evidence type="ECO:0000313" key="1">
    <source>
        <dbReference type="EMBL" id="RUR71244.1"/>
    </source>
</evidence>
<dbReference type="Proteomes" id="UP000281118">
    <property type="component" value="Unassembled WGS sequence"/>
</dbReference>
<reference evidence="1 2" key="1">
    <citation type="submission" date="2018-12" db="EMBL/GenBank/DDBJ databases">
        <title>The genome sequences of Variovorax guangxiensis DSM 27352.</title>
        <authorList>
            <person name="Gao J."/>
            <person name="Sun J."/>
        </authorList>
    </citation>
    <scope>NUCLEOTIDE SEQUENCE [LARGE SCALE GENOMIC DNA]</scope>
    <source>
        <strain evidence="1 2">DSM 27352</strain>
    </source>
</reference>
<evidence type="ECO:0000313" key="2">
    <source>
        <dbReference type="Proteomes" id="UP000281118"/>
    </source>
</evidence>
<proteinExistence type="predicted"/>
<sequence>MTVEVPRFIDLTAPGALACVSGPVTDIPGRLLRALLLRKPYLPWHGEELARLFPDEPASMMARTLFRLHHEGCIEVSLTQPAPYERLGASLTIALQPLIDEGASSAALFDQDGFVIAQAGGGSLLPDDPLAALPTDLVRLHVGEGAMSTVYGLALHGIAIAKCSSLAGFLRCLFRIRATHACL</sequence>